<proteinExistence type="predicted"/>
<dbReference type="RefSeq" id="WP_013119862.1">
    <property type="nucleotide sequence ID" value="NC_014152.1"/>
</dbReference>
<dbReference type="AlphaFoldDB" id="D5XDX2"/>
<organism evidence="1 2">
    <name type="scientific">Thermincola potens (strain JR)</name>
    <dbReference type="NCBI Taxonomy" id="635013"/>
    <lineage>
        <taxon>Bacteria</taxon>
        <taxon>Bacillati</taxon>
        <taxon>Bacillota</taxon>
        <taxon>Clostridia</taxon>
        <taxon>Eubacteriales</taxon>
        <taxon>Thermincolaceae</taxon>
        <taxon>Thermincola</taxon>
    </lineage>
</organism>
<keyword evidence="2" id="KW-1185">Reference proteome</keyword>
<evidence type="ECO:0000313" key="2">
    <source>
        <dbReference type="Proteomes" id="UP000002377"/>
    </source>
</evidence>
<dbReference type="HOGENOM" id="CLU_876981_0_0_9"/>
<sequence length="317" mass="36431">MVNLAVGEKVVEVIIASKAFGEINPGPLGLEQLELAVKKTRQGRMEAEMKVAYNNGVSIYHFPDLNEDSLRRARLAFLTFARATNQPGVFREYNFRDCRDEEEMRYRLLLIPEYRAVSSVPGSKVISFQEIKKILQCPVCKGEIHAEKCAECGTELYREKGLRYYKSERAAYYPIGKDGRPDNEIFLCKVDYINTVSGYLYTHFTYIRELPIYLGAVYILTPPVKPVECNVVLNKPWQVKVREDIFTTRYKCRPFSFNDLEILHDNGAQLFQGTGTEPCFVISFRAKDYTCLEEIGSHVNNLLSIYNSYIDQYPTTV</sequence>
<evidence type="ECO:0000313" key="1">
    <source>
        <dbReference type="EMBL" id="ADG81843.1"/>
    </source>
</evidence>
<gene>
    <name evidence="1" type="ordered locus">TherJR_0977</name>
</gene>
<accession>D5XDX2</accession>
<dbReference type="KEGG" id="tjr:TherJR_0977"/>
<protein>
    <submittedName>
        <fullName evidence="1">Uncharacterized protein</fullName>
    </submittedName>
</protein>
<name>D5XDX2_THEPJ</name>
<dbReference type="EMBL" id="CP002028">
    <property type="protein sequence ID" value="ADG81843.1"/>
    <property type="molecule type" value="Genomic_DNA"/>
</dbReference>
<dbReference type="STRING" id="635013.TherJR_0977"/>
<dbReference type="OrthoDB" id="9812205at2"/>
<dbReference type="Proteomes" id="UP000002377">
    <property type="component" value="Chromosome"/>
</dbReference>
<reference evidence="1 2" key="1">
    <citation type="submission" date="2010-05" db="EMBL/GenBank/DDBJ databases">
        <title>Complete sequence of Thermincola sp. JR.</title>
        <authorList>
            <consortium name="US DOE Joint Genome Institute"/>
            <person name="Lucas S."/>
            <person name="Copeland A."/>
            <person name="Lapidus A."/>
            <person name="Cheng J.-F."/>
            <person name="Bruce D."/>
            <person name="Goodwin L."/>
            <person name="Pitluck S."/>
            <person name="Chertkov O."/>
            <person name="Detter J.C."/>
            <person name="Han C."/>
            <person name="Tapia R."/>
            <person name="Land M."/>
            <person name="Hauser L."/>
            <person name="Kyrpides N."/>
            <person name="Mikhailova N."/>
            <person name="Hazen T.C."/>
            <person name="Woyke T."/>
        </authorList>
    </citation>
    <scope>NUCLEOTIDE SEQUENCE [LARGE SCALE GENOMIC DNA]</scope>
    <source>
        <strain evidence="1 2">JR</strain>
    </source>
</reference>